<reference evidence="1 2" key="1">
    <citation type="submission" date="2018-06" db="EMBL/GenBank/DDBJ databases">
        <authorList>
            <consortium name="Pathogen Informatics"/>
            <person name="Doyle S."/>
        </authorList>
    </citation>
    <scope>NUCLEOTIDE SEQUENCE [LARGE SCALE GENOMIC DNA]</scope>
    <source>
        <strain evidence="1 2">NCTC10343</strain>
    </source>
</reference>
<proteinExistence type="predicted"/>
<organism evidence="1 2">
    <name type="scientific">Paenibacillus polymyxa</name>
    <name type="common">Bacillus polymyxa</name>
    <dbReference type="NCBI Taxonomy" id="1406"/>
    <lineage>
        <taxon>Bacteria</taxon>
        <taxon>Bacillati</taxon>
        <taxon>Bacillota</taxon>
        <taxon>Bacilli</taxon>
        <taxon>Bacillales</taxon>
        <taxon>Paenibacillaceae</taxon>
        <taxon>Paenibacillus</taxon>
    </lineage>
</organism>
<evidence type="ECO:0000313" key="2">
    <source>
        <dbReference type="Proteomes" id="UP000254400"/>
    </source>
</evidence>
<name>A0A378Y0M4_PAEPO</name>
<dbReference type="Proteomes" id="UP000254400">
    <property type="component" value="Unassembled WGS sequence"/>
</dbReference>
<dbReference type="AlphaFoldDB" id="A0A378Y0M4"/>
<dbReference type="GeneID" id="93346619"/>
<evidence type="ECO:0000313" key="1">
    <source>
        <dbReference type="EMBL" id="SUA70398.1"/>
    </source>
</evidence>
<accession>A0A378Y0M4</accession>
<dbReference type="RefSeq" id="WP_019687792.1">
    <property type="nucleotide sequence ID" value="NZ_CP036496.1"/>
</dbReference>
<dbReference type="EMBL" id="UGSC01000001">
    <property type="protein sequence ID" value="SUA70398.1"/>
    <property type="molecule type" value="Genomic_DNA"/>
</dbReference>
<gene>
    <name evidence="1" type="ORF">NCTC10343_03270</name>
</gene>
<protein>
    <submittedName>
        <fullName evidence="1">Uncharacterized protein</fullName>
    </submittedName>
</protein>
<sequence length="125" mass="14989">MTIYAYDSIDLVRPKWGGEDRKNKWEEYEDQFEELLKLYQVDLLSFEQIAEKAGVNWWTIKTLFKAKGVKLISHKERSKIKRAKDYPLLYDLHYNQGLTLNQIYAKYKYSPPYIRQVLREGHVLA</sequence>